<keyword evidence="2" id="KW-0456">Lyase</keyword>
<dbReference type="InterPro" id="IPR008929">
    <property type="entry name" value="Chondroitin_lyas"/>
</dbReference>
<dbReference type="Gene3D" id="1.50.10.100">
    <property type="entry name" value="Chondroitin AC/alginate lyase"/>
    <property type="match status" value="1"/>
</dbReference>
<evidence type="ECO:0000256" key="2">
    <source>
        <dbReference type="ARBA" id="ARBA00023239"/>
    </source>
</evidence>
<dbReference type="EMBL" id="AQHF01000033">
    <property type="protein sequence ID" value="MBE0348408.1"/>
    <property type="molecule type" value="Genomic_DNA"/>
</dbReference>
<protein>
    <recommendedName>
        <fullName evidence="3">Alginate lyase domain-containing protein</fullName>
    </recommendedName>
</protein>
<dbReference type="GO" id="GO:0016829">
    <property type="term" value="F:lyase activity"/>
    <property type="evidence" value="ECO:0007669"/>
    <property type="project" value="UniProtKB-KW"/>
</dbReference>
<dbReference type="SUPFAM" id="SSF48230">
    <property type="entry name" value="Chondroitin AC/alginate lyase"/>
    <property type="match status" value="1"/>
</dbReference>
<accession>A0A8I0T6L1</accession>
<dbReference type="Pfam" id="PF05426">
    <property type="entry name" value="Alginate_lyase"/>
    <property type="match status" value="1"/>
</dbReference>
<dbReference type="GO" id="GO:0042597">
    <property type="term" value="C:periplasmic space"/>
    <property type="evidence" value="ECO:0007669"/>
    <property type="project" value="InterPro"/>
</dbReference>
<dbReference type="InterPro" id="IPR008397">
    <property type="entry name" value="Alginate_lyase_dom"/>
</dbReference>
<evidence type="ECO:0000259" key="3">
    <source>
        <dbReference type="Pfam" id="PF05426"/>
    </source>
</evidence>
<reference evidence="4 5" key="1">
    <citation type="submission" date="2015-06" db="EMBL/GenBank/DDBJ databases">
        <title>Genome sequence of Pseudoalteromonas peptidolytica.</title>
        <authorList>
            <person name="Xie B.-B."/>
            <person name="Rong J.-C."/>
            <person name="Qin Q.-L."/>
            <person name="Zhang Y.-Z."/>
        </authorList>
    </citation>
    <scope>NUCLEOTIDE SEQUENCE [LARGE SCALE GENOMIC DNA]</scope>
    <source>
        <strain evidence="4 5">F12-50-A1</strain>
    </source>
</reference>
<sequence>MKENIKIITNLSISKLIFNYRKTVRDVVKKIEVEDTTNLHRYFSHLTSKYKTTLSNADNTELHQLANQAVNLGVISITKKDVDPPSGCTKDYLSFAPYYYVNENTNPLIKSKETVQHRDSRSNPFLASISDKPKLAQVCARLHLVALSYCDAPEQQKIEYIQAQINTWFIDGETAMNPHMEFAQIMPWTGNQYGLGIIDSRWLLLAIEACALLNDKLDTDTLRGFKLWLKAFAAWILNSKSGLTEVARKNNRGSWVDVLLSYILLFLNEERCVALICNHTLKNRFDVQFDNNGDQPLELTRYNPVSYSLYNYYPIKYILLIDELINNQGNKEKKLKMNKTISRLEAAITCHERGSIEHIDLKLSNNLNLYYPYSFAQVNTFPAVMPITSQVKLNSLSVE</sequence>
<dbReference type="RefSeq" id="WP_167508267.1">
    <property type="nucleotide sequence ID" value="NZ_AQHF01000033.1"/>
</dbReference>
<comment type="caution">
    <text evidence="4">The sequence shown here is derived from an EMBL/GenBank/DDBJ whole genome shotgun (WGS) entry which is preliminary data.</text>
</comment>
<keyword evidence="1" id="KW-0732">Signal</keyword>
<name>A0A8I0T6L1_9GAMM</name>
<evidence type="ECO:0000256" key="1">
    <source>
        <dbReference type="ARBA" id="ARBA00022729"/>
    </source>
</evidence>
<evidence type="ECO:0000313" key="5">
    <source>
        <dbReference type="Proteomes" id="UP000660708"/>
    </source>
</evidence>
<dbReference type="AlphaFoldDB" id="A0A8I0T6L1"/>
<organism evidence="4 5">
    <name type="scientific">Pseudoalteromonas peptidolytica F12-50-A1</name>
    <dbReference type="NCBI Taxonomy" id="1315280"/>
    <lineage>
        <taxon>Bacteria</taxon>
        <taxon>Pseudomonadati</taxon>
        <taxon>Pseudomonadota</taxon>
        <taxon>Gammaproteobacteria</taxon>
        <taxon>Alteromonadales</taxon>
        <taxon>Pseudoalteromonadaceae</taxon>
        <taxon>Pseudoalteromonas</taxon>
    </lineage>
</organism>
<evidence type="ECO:0000313" key="4">
    <source>
        <dbReference type="EMBL" id="MBE0348408.1"/>
    </source>
</evidence>
<dbReference type="Proteomes" id="UP000660708">
    <property type="component" value="Unassembled WGS sequence"/>
</dbReference>
<keyword evidence="5" id="KW-1185">Reference proteome</keyword>
<gene>
    <name evidence="4" type="ORF">PPEP_b0136</name>
</gene>
<feature type="domain" description="Alginate lyase" evidence="3">
    <location>
        <begin position="78"/>
        <end position="319"/>
    </location>
</feature>
<proteinExistence type="predicted"/>